<evidence type="ECO:0008006" key="3">
    <source>
        <dbReference type="Google" id="ProtNLM"/>
    </source>
</evidence>
<accession>A0A2U1KJF9</accession>
<evidence type="ECO:0000313" key="2">
    <source>
        <dbReference type="Proteomes" id="UP000245207"/>
    </source>
</evidence>
<dbReference type="OrthoDB" id="336008at2759"/>
<protein>
    <recommendedName>
        <fullName evidence="3">Transducin/WD40 repeat-like superfamily protein</fullName>
    </recommendedName>
</protein>
<name>A0A2U1KJF9_ARTAN</name>
<organism evidence="1 2">
    <name type="scientific">Artemisia annua</name>
    <name type="common">Sweet wormwood</name>
    <dbReference type="NCBI Taxonomy" id="35608"/>
    <lineage>
        <taxon>Eukaryota</taxon>
        <taxon>Viridiplantae</taxon>
        <taxon>Streptophyta</taxon>
        <taxon>Embryophyta</taxon>
        <taxon>Tracheophyta</taxon>
        <taxon>Spermatophyta</taxon>
        <taxon>Magnoliopsida</taxon>
        <taxon>eudicotyledons</taxon>
        <taxon>Gunneridae</taxon>
        <taxon>Pentapetalae</taxon>
        <taxon>asterids</taxon>
        <taxon>campanulids</taxon>
        <taxon>Asterales</taxon>
        <taxon>Asteraceae</taxon>
        <taxon>Asteroideae</taxon>
        <taxon>Anthemideae</taxon>
        <taxon>Artemisiinae</taxon>
        <taxon>Artemisia</taxon>
    </lineage>
</organism>
<sequence length="250" mass="29075">MDGRRITASPRPCNGRRIVAKKRRRSDGLVNSVKKLYKREISSKRDRGFRMCDSLERFRNIRLQVYRYKLQMAMPKARKFEEEYDTHDPKGHCTMVLPFLKKRSKIIEIVAARDIVFALAQSGVCAAFSRETNQRICFLNVSPDEVIRSLFYNKNNDSLITVSVYASDSFSSLKCRTTRIEYIRRAQPDAGFALFESESLKWPGFVEFDDVNGKVLTFSAQDSVYKVFDLKNYTLLYSISDKNVQEIKIR</sequence>
<dbReference type="Pfam" id="PF25463">
    <property type="entry name" value="DUF7899"/>
    <property type="match status" value="1"/>
</dbReference>
<dbReference type="AlphaFoldDB" id="A0A2U1KJF9"/>
<keyword evidence="2" id="KW-1185">Reference proteome</keyword>
<comment type="caution">
    <text evidence="1">The sequence shown here is derived from an EMBL/GenBank/DDBJ whole genome shotgun (WGS) entry which is preliminary data.</text>
</comment>
<dbReference type="PANTHER" id="PTHR31789:SF13">
    <property type="entry name" value="TRANSDUCIN_WD40 REPEAT-LIKE SUPERFAMILY PROTEIN-RELATED"/>
    <property type="match status" value="1"/>
</dbReference>
<gene>
    <name evidence="1" type="ORF">CTI12_AA593320</name>
</gene>
<dbReference type="PANTHER" id="PTHR31789">
    <property type="entry name" value="OS05G0482600 PROTEIN"/>
    <property type="match status" value="1"/>
</dbReference>
<dbReference type="InterPro" id="IPR057221">
    <property type="entry name" value="DUF7899"/>
</dbReference>
<evidence type="ECO:0000313" key="1">
    <source>
        <dbReference type="EMBL" id="PWA36907.1"/>
    </source>
</evidence>
<reference evidence="1 2" key="1">
    <citation type="journal article" date="2018" name="Mol. Plant">
        <title>The genome of Artemisia annua provides insight into the evolution of Asteraceae family and artemisinin biosynthesis.</title>
        <authorList>
            <person name="Shen Q."/>
            <person name="Zhang L."/>
            <person name="Liao Z."/>
            <person name="Wang S."/>
            <person name="Yan T."/>
            <person name="Shi P."/>
            <person name="Liu M."/>
            <person name="Fu X."/>
            <person name="Pan Q."/>
            <person name="Wang Y."/>
            <person name="Lv Z."/>
            <person name="Lu X."/>
            <person name="Zhang F."/>
            <person name="Jiang W."/>
            <person name="Ma Y."/>
            <person name="Chen M."/>
            <person name="Hao X."/>
            <person name="Li L."/>
            <person name="Tang Y."/>
            <person name="Lv G."/>
            <person name="Zhou Y."/>
            <person name="Sun X."/>
            <person name="Brodelius P.E."/>
            <person name="Rose J.K.C."/>
            <person name="Tang K."/>
        </authorList>
    </citation>
    <scope>NUCLEOTIDE SEQUENCE [LARGE SCALE GENOMIC DNA]</scope>
    <source>
        <strain evidence="2">cv. Huhao1</strain>
        <tissue evidence="1">Leaf</tissue>
    </source>
</reference>
<dbReference type="EMBL" id="PKPP01017510">
    <property type="protein sequence ID" value="PWA36907.1"/>
    <property type="molecule type" value="Genomic_DNA"/>
</dbReference>
<dbReference type="Proteomes" id="UP000245207">
    <property type="component" value="Unassembled WGS sequence"/>
</dbReference>
<proteinExistence type="predicted"/>